<protein>
    <submittedName>
        <fullName evidence="1">Uncharacterized protein</fullName>
    </submittedName>
</protein>
<evidence type="ECO:0000313" key="2">
    <source>
        <dbReference type="Proteomes" id="UP001157006"/>
    </source>
</evidence>
<sequence length="133" mass="15517">MPLLWTNIRIPRIKFTDAVKSLFRNLNWIQHRVLINLKITGKPHLICQCAQQLNTEFVATSKHTKQPIVKVHRMRKPEAKNRGEEGMFCELTVEEEVLNQFRGRLAEVTPNIQPYPLFDEILLCWQNILGSSP</sequence>
<name>A0AAV0ZFT3_VICFA</name>
<evidence type="ECO:0000313" key="1">
    <source>
        <dbReference type="EMBL" id="CAI8597266.1"/>
    </source>
</evidence>
<organism evidence="1 2">
    <name type="scientific">Vicia faba</name>
    <name type="common">Broad bean</name>
    <name type="synonym">Faba vulgaris</name>
    <dbReference type="NCBI Taxonomy" id="3906"/>
    <lineage>
        <taxon>Eukaryota</taxon>
        <taxon>Viridiplantae</taxon>
        <taxon>Streptophyta</taxon>
        <taxon>Embryophyta</taxon>
        <taxon>Tracheophyta</taxon>
        <taxon>Spermatophyta</taxon>
        <taxon>Magnoliopsida</taxon>
        <taxon>eudicotyledons</taxon>
        <taxon>Gunneridae</taxon>
        <taxon>Pentapetalae</taxon>
        <taxon>rosids</taxon>
        <taxon>fabids</taxon>
        <taxon>Fabales</taxon>
        <taxon>Fabaceae</taxon>
        <taxon>Papilionoideae</taxon>
        <taxon>50 kb inversion clade</taxon>
        <taxon>NPAAA clade</taxon>
        <taxon>Hologalegina</taxon>
        <taxon>IRL clade</taxon>
        <taxon>Fabeae</taxon>
        <taxon>Vicia</taxon>
    </lineage>
</organism>
<reference evidence="1 2" key="1">
    <citation type="submission" date="2023-01" db="EMBL/GenBank/DDBJ databases">
        <authorList>
            <person name="Kreplak J."/>
        </authorList>
    </citation>
    <scope>NUCLEOTIDE SEQUENCE [LARGE SCALE GENOMIC DNA]</scope>
</reference>
<dbReference type="EMBL" id="OX451737">
    <property type="protein sequence ID" value="CAI8597266.1"/>
    <property type="molecule type" value="Genomic_DNA"/>
</dbReference>
<dbReference type="AlphaFoldDB" id="A0AAV0ZFT3"/>
<proteinExistence type="predicted"/>
<keyword evidence="2" id="KW-1185">Reference proteome</keyword>
<gene>
    <name evidence="1" type="ORF">VFH_II073760</name>
</gene>
<accession>A0AAV0ZFT3</accession>
<dbReference type="Proteomes" id="UP001157006">
    <property type="component" value="Chromosome 2"/>
</dbReference>